<dbReference type="PANTHER" id="PTHR38390">
    <property type="entry name" value="OS01G0103900 PROTEIN"/>
    <property type="match status" value="1"/>
</dbReference>
<organism evidence="1 2">
    <name type="scientific">Datura stramonium</name>
    <name type="common">Jimsonweed</name>
    <name type="synonym">Common thornapple</name>
    <dbReference type="NCBI Taxonomy" id="4076"/>
    <lineage>
        <taxon>Eukaryota</taxon>
        <taxon>Viridiplantae</taxon>
        <taxon>Streptophyta</taxon>
        <taxon>Embryophyta</taxon>
        <taxon>Tracheophyta</taxon>
        <taxon>Spermatophyta</taxon>
        <taxon>Magnoliopsida</taxon>
        <taxon>eudicotyledons</taxon>
        <taxon>Gunneridae</taxon>
        <taxon>Pentapetalae</taxon>
        <taxon>asterids</taxon>
        <taxon>lamiids</taxon>
        <taxon>Solanales</taxon>
        <taxon>Solanaceae</taxon>
        <taxon>Solanoideae</taxon>
        <taxon>Datureae</taxon>
        <taxon>Datura</taxon>
    </lineage>
</organism>
<sequence length="124" mass="14016">MEQGSINYYLNEESVGGKGTASGVTREKKEFPKMVMLCFVFDQRAYQLDYFAISSRKFDAADNCVSVEFVLLEQKSSHLADAPTNINNFLKQTGDLENCSFRNYVPGLVSPDRWSLEDNTVKPI</sequence>
<dbReference type="PANTHER" id="PTHR38390:SF2">
    <property type="entry name" value="OS01G0103900 PROTEIN"/>
    <property type="match status" value="1"/>
</dbReference>
<dbReference type="Proteomes" id="UP000823775">
    <property type="component" value="Unassembled WGS sequence"/>
</dbReference>
<reference evidence="1 2" key="1">
    <citation type="journal article" date="2021" name="BMC Genomics">
        <title>Datura genome reveals duplications of psychoactive alkaloid biosynthetic genes and high mutation rate following tissue culture.</title>
        <authorList>
            <person name="Rajewski A."/>
            <person name="Carter-House D."/>
            <person name="Stajich J."/>
            <person name="Litt A."/>
        </authorList>
    </citation>
    <scope>NUCLEOTIDE SEQUENCE [LARGE SCALE GENOMIC DNA]</scope>
    <source>
        <strain evidence="1">AR-01</strain>
    </source>
</reference>
<protein>
    <submittedName>
        <fullName evidence="1">Uncharacterized protein</fullName>
    </submittedName>
</protein>
<keyword evidence="2" id="KW-1185">Reference proteome</keyword>
<evidence type="ECO:0000313" key="1">
    <source>
        <dbReference type="EMBL" id="MCD7455124.1"/>
    </source>
</evidence>
<name>A0ABS8S8F3_DATST</name>
<evidence type="ECO:0000313" key="2">
    <source>
        <dbReference type="Proteomes" id="UP000823775"/>
    </source>
</evidence>
<comment type="caution">
    <text evidence="1">The sequence shown here is derived from an EMBL/GenBank/DDBJ whole genome shotgun (WGS) entry which is preliminary data.</text>
</comment>
<gene>
    <name evidence="1" type="ORF">HAX54_027065</name>
</gene>
<proteinExistence type="predicted"/>
<accession>A0ABS8S8F3</accession>
<dbReference type="EMBL" id="JACEIK010000329">
    <property type="protein sequence ID" value="MCD7455124.1"/>
    <property type="molecule type" value="Genomic_DNA"/>
</dbReference>